<evidence type="ECO:0000313" key="4">
    <source>
        <dbReference type="Proteomes" id="UP000828390"/>
    </source>
</evidence>
<feature type="domain" description="CCHC-type" evidence="2">
    <location>
        <begin position="124"/>
        <end position="140"/>
    </location>
</feature>
<feature type="region of interest" description="Disordered" evidence="1">
    <location>
        <begin position="142"/>
        <end position="162"/>
    </location>
</feature>
<organism evidence="3 4">
    <name type="scientific">Dreissena polymorpha</name>
    <name type="common">Zebra mussel</name>
    <name type="synonym">Mytilus polymorpha</name>
    <dbReference type="NCBI Taxonomy" id="45954"/>
    <lineage>
        <taxon>Eukaryota</taxon>
        <taxon>Metazoa</taxon>
        <taxon>Spiralia</taxon>
        <taxon>Lophotrochozoa</taxon>
        <taxon>Mollusca</taxon>
        <taxon>Bivalvia</taxon>
        <taxon>Autobranchia</taxon>
        <taxon>Heteroconchia</taxon>
        <taxon>Euheterodonta</taxon>
        <taxon>Imparidentia</taxon>
        <taxon>Neoheterodontei</taxon>
        <taxon>Myida</taxon>
        <taxon>Dreissenoidea</taxon>
        <taxon>Dreissenidae</taxon>
        <taxon>Dreissena</taxon>
    </lineage>
</organism>
<dbReference type="Gene3D" id="4.10.60.10">
    <property type="entry name" value="Zinc finger, CCHC-type"/>
    <property type="match status" value="1"/>
</dbReference>
<dbReference type="GO" id="GO:0008270">
    <property type="term" value="F:zinc ion binding"/>
    <property type="evidence" value="ECO:0007669"/>
    <property type="project" value="InterPro"/>
</dbReference>
<feature type="compositionally biased region" description="Basic and acidic residues" evidence="1">
    <location>
        <begin position="99"/>
        <end position="109"/>
    </location>
</feature>
<evidence type="ECO:0000256" key="1">
    <source>
        <dbReference type="SAM" id="MobiDB-lite"/>
    </source>
</evidence>
<dbReference type="AlphaFoldDB" id="A0A9D4JU23"/>
<name>A0A9D4JU23_DREPO</name>
<reference evidence="3" key="2">
    <citation type="submission" date="2020-11" db="EMBL/GenBank/DDBJ databases">
        <authorList>
            <person name="McCartney M.A."/>
            <person name="Auch B."/>
            <person name="Kono T."/>
            <person name="Mallez S."/>
            <person name="Becker A."/>
            <person name="Gohl D.M."/>
            <person name="Silverstein K.A.T."/>
            <person name="Koren S."/>
            <person name="Bechman K.B."/>
            <person name="Herman A."/>
            <person name="Abrahante J.E."/>
            <person name="Garbe J."/>
        </authorList>
    </citation>
    <scope>NUCLEOTIDE SEQUENCE</scope>
    <source>
        <strain evidence="3">Duluth1</strain>
        <tissue evidence="3">Whole animal</tissue>
    </source>
</reference>
<accession>A0A9D4JU23</accession>
<proteinExistence type="predicted"/>
<feature type="region of interest" description="Disordered" evidence="1">
    <location>
        <begin position="48"/>
        <end position="109"/>
    </location>
</feature>
<reference evidence="3" key="1">
    <citation type="journal article" date="2019" name="bioRxiv">
        <title>The Genome of the Zebra Mussel, Dreissena polymorpha: A Resource for Invasive Species Research.</title>
        <authorList>
            <person name="McCartney M.A."/>
            <person name="Auch B."/>
            <person name="Kono T."/>
            <person name="Mallez S."/>
            <person name="Zhang Y."/>
            <person name="Obille A."/>
            <person name="Becker A."/>
            <person name="Abrahante J.E."/>
            <person name="Garbe J."/>
            <person name="Badalamenti J.P."/>
            <person name="Herman A."/>
            <person name="Mangelson H."/>
            <person name="Liachko I."/>
            <person name="Sullivan S."/>
            <person name="Sone E.D."/>
            <person name="Koren S."/>
            <person name="Silverstein K.A.T."/>
            <person name="Beckman K.B."/>
            <person name="Gohl D.M."/>
        </authorList>
    </citation>
    <scope>NUCLEOTIDE SEQUENCE</scope>
    <source>
        <strain evidence="3">Duluth1</strain>
        <tissue evidence="3">Whole animal</tissue>
    </source>
</reference>
<evidence type="ECO:0000313" key="3">
    <source>
        <dbReference type="EMBL" id="KAH3820237.1"/>
    </source>
</evidence>
<protein>
    <recommendedName>
        <fullName evidence="2">CCHC-type domain-containing protein</fullName>
    </recommendedName>
</protein>
<dbReference type="InterPro" id="IPR001878">
    <property type="entry name" value="Znf_CCHC"/>
</dbReference>
<feature type="compositionally biased region" description="Basic and acidic residues" evidence="1">
    <location>
        <begin position="48"/>
        <end position="86"/>
    </location>
</feature>
<dbReference type="EMBL" id="JAIWYP010000005">
    <property type="protein sequence ID" value="KAH3820237.1"/>
    <property type="molecule type" value="Genomic_DNA"/>
</dbReference>
<gene>
    <name evidence="3" type="ORF">DPMN_121981</name>
</gene>
<sequence length="175" mass="20388">MFGVNNQKLREKLINESKNLTLDKAIQISQNFEYCRQQMSMINHKDVHLISSRDKGHARGGRRGRERDRYPAQRGVHEKADHDQPSYRRAQPTAPYRGNGRDRRCERCGNPPHKERTCPAWGETCKRCHKKNHWKRVCKSQYVSDVDNSDSDSGNTQDDDSCDLWIQPYSIDTVS</sequence>
<evidence type="ECO:0000259" key="2">
    <source>
        <dbReference type="SMART" id="SM00343"/>
    </source>
</evidence>
<dbReference type="SUPFAM" id="SSF57756">
    <property type="entry name" value="Retrovirus zinc finger-like domains"/>
    <property type="match status" value="1"/>
</dbReference>
<dbReference type="GO" id="GO:0003676">
    <property type="term" value="F:nucleic acid binding"/>
    <property type="evidence" value="ECO:0007669"/>
    <property type="project" value="InterPro"/>
</dbReference>
<comment type="caution">
    <text evidence="3">The sequence shown here is derived from an EMBL/GenBank/DDBJ whole genome shotgun (WGS) entry which is preliminary data.</text>
</comment>
<dbReference type="SMART" id="SM00343">
    <property type="entry name" value="ZnF_C2HC"/>
    <property type="match status" value="2"/>
</dbReference>
<dbReference type="InterPro" id="IPR036875">
    <property type="entry name" value="Znf_CCHC_sf"/>
</dbReference>
<feature type="domain" description="CCHC-type" evidence="2">
    <location>
        <begin position="104"/>
        <end position="120"/>
    </location>
</feature>
<dbReference type="Proteomes" id="UP000828390">
    <property type="component" value="Unassembled WGS sequence"/>
</dbReference>
<keyword evidence="4" id="KW-1185">Reference proteome</keyword>